<keyword evidence="3" id="KW-1185">Reference proteome</keyword>
<gene>
    <name evidence="2" type="ORF">MchiMG62_10970</name>
</gene>
<dbReference type="PANTHER" id="PTHR43125:SF1">
    <property type="entry name" value="INOSITOL-3-PHOSPHATE SYNTHASE"/>
    <property type="match status" value="1"/>
</dbReference>
<dbReference type="EMBL" id="AP019781">
    <property type="protein sequence ID" value="BBL67916.1"/>
    <property type="molecule type" value="Genomic_DNA"/>
</dbReference>
<dbReference type="InterPro" id="IPR002587">
    <property type="entry name" value="Myo-inos-1-P_Synthase"/>
</dbReference>
<protein>
    <submittedName>
        <fullName evidence="2">Inositol-3-phosphate synthase</fullName>
    </submittedName>
</protein>
<feature type="domain" description="Myo-inositol-1-phosphate synthase GAPDH-like" evidence="1">
    <location>
        <begin position="210"/>
        <end position="318"/>
    </location>
</feature>
<dbReference type="PANTHER" id="PTHR43125">
    <property type="entry name" value="INOSITOL-3-PHOSPHATE SYNTHASE"/>
    <property type="match status" value="1"/>
</dbReference>
<dbReference type="InterPro" id="IPR013021">
    <property type="entry name" value="Myo-inos-1-P_Synthase_GAPDH"/>
</dbReference>
<organism evidence="2 3">
    <name type="scientific">Methanoculleus chikugoensis</name>
    <dbReference type="NCBI Taxonomy" id="118126"/>
    <lineage>
        <taxon>Archaea</taxon>
        <taxon>Methanobacteriati</taxon>
        <taxon>Methanobacteriota</taxon>
        <taxon>Stenosarchaea group</taxon>
        <taxon>Methanomicrobia</taxon>
        <taxon>Methanomicrobiales</taxon>
        <taxon>Methanomicrobiaceae</taxon>
        <taxon>Methanoculleus</taxon>
    </lineage>
</organism>
<dbReference type="InterPro" id="IPR052199">
    <property type="entry name" value="MIPS"/>
</dbReference>
<dbReference type="Pfam" id="PF01658">
    <property type="entry name" value="Inos-1-P_synth"/>
    <property type="match status" value="1"/>
</dbReference>
<sequence length="378" mass="41935">MGAHRIYRGAVVDSIRIAIVGVGNCASSLLQGIEYYRGKSEKDAIGLMHWDLGGYRPSEIEVAAAFDIDARKVGKDISEAIFSPPNCTTAFCPKMPRTGVAVRMGRVLDGFPGHMQDYREECRFVLAAEEEASREDVVRVLEESGAEILLNYLPVGSEEAARFYADCALEAGVGLVNNMPVFIASDPAWAARFREHGLPIIGDDVKAQLGATITHRVLANLFRQRGVRLDRTYQLNTGGNTDFLNMLNRDRLASKRRSKTEAVQSVLEVPLDDDDIHIGPSDYVCWQKDNKVCFLRMEGRLFGDVPMHLDLRLSVEDSPNSAGIVIDAIRCCRLALDRGVGGALISPSAYFMKHPPVQFRDDDAWHMTEEFIRGARDD</sequence>
<dbReference type="PIRSF" id="PIRSF015578">
    <property type="entry name" value="Myoinos-ppht_syn"/>
    <property type="match status" value="1"/>
</dbReference>
<proteinExistence type="predicted"/>
<evidence type="ECO:0000313" key="3">
    <source>
        <dbReference type="Proteomes" id="UP000824969"/>
    </source>
</evidence>
<name>A0ABM7H550_9EURY</name>
<reference evidence="2 3" key="1">
    <citation type="submission" date="2019-06" db="EMBL/GenBank/DDBJ databases">
        <title>Complete genome sequence of Methanoculleus chikugoensis strain MG62.</title>
        <authorList>
            <person name="Asakawa S."/>
            <person name="Dianou D."/>
        </authorList>
    </citation>
    <scope>NUCLEOTIDE SEQUENCE [LARGE SCALE GENOMIC DNA]</scope>
    <source>
        <strain evidence="2 3">MG62</strain>
    </source>
</reference>
<evidence type="ECO:0000313" key="2">
    <source>
        <dbReference type="EMBL" id="BBL67916.1"/>
    </source>
</evidence>
<evidence type="ECO:0000259" key="1">
    <source>
        <dbReference type="Pfam" id="PF01658"/>
    </source>
</evidence>
<accession>A0ABM7H550</accession>
<dbReference type="Proteomes" id="UP000824969">
    <property type="component" value="Chromosome"/>
</dbReference>